<dbReference type="InterPro" id="IPR039994">
    <property type="entry name" value="NO66-like"/>
</dbReference>
<dbReference type="KEGG" id="tsv:DSM104635_03271"/>
<dbReference type="GO" id="GO:0046872">
    <property type="term" value="F:metal ion binding"/>
    <property type="evidence" value="ECO:0007669"/>
    <property type="project" value="UniProtKB-KW"/>
</dbReference>
<name>A0A6I6MXP8_9CAUL</name>
<evidence type="ECO:0000256" key="1">
    <source>
        <dbReference type="ARBA" id="ARBA00001954"/>
    </source>
</evidence>
<proteinExistence type="predicted"/>
<evidence type="ECO:0000256" key="2">
    <source>
        <dbReference type="ARBA" id="ARBA00022723"/>
    </source>
</evidence>
<gene>
    <name evidence="5" type="ORF">DSM104635_03271</name>
</gene>
<sequence length="392" mass="43042">MSKREQWLDDPLGYLIGADRVADFHARIYEREALVVAHNDAKRFEGLLSIDDVDRIVTNVDLREGQLDLADASRQMARSDYVDSAGFVDRGAVADFHRGGATIILQHAHQLEPALGRLCRALERAFSAHLQTNIYLTPPNAQGFRTHYDNHCVFVLQVAGEKAWRLYEKPIDTPFRGEAFEPGKYESGDLKQEFVLKAGDCAYVPRGLMHDAQTSGAEPSLHITVGLITRTWADLMLEAVSEAALRTPELRRSLPADYARSSFDRDAARAHLKTLAAKIADTIELDPALDLLLDTFIRSRASDNRGAIRDATKPITAKEGFALQPLAPFRIAEDGDKLVVISAGGELDFKPENRSALERALGGPKFTPADLGGEGAEALTAKLLAYGLIARA</sequence>
<dbReference type="EMBL" id="CP047045">
    <property type="protein sequence ID" value="QGZ96412.1"/>
    <property type="molecule type" value="Genomic_DNA"/>
</dbReference>
<keyword evidence="2" id="KW-0479">Metal-binding</keyword>
<dbReference type="PANTHER" id="PTHR13096:SF9">
    <property type="entry name" value="BIFUNCTIONAL LYSINE-SPECIFIC DEMETHYLASE AND HISTIDYL-HYDROXYLASE"/>
    <property type="match status" value="1"/>
</dbReference>
<organism evidence="5 6">
    <name type="scientific">Terricaulis silvestris</name>
    <dbReference type="NCBI Taxonomy" id="2686094"/>
    <lineage>
        <taxon>Bacteria</taxon>
        <taxon>Pseudomonadati</taxon>
        <taxon>Pseudomonadota</taxon>
        <taxon>Alphaproteobacteria</taxon>
        <taxon>Caulobacterales</taxon>
        <taxon>Caulobacteraceae</taxon>
        <taxon>Terricaulis</taxon>
    </lineage>
</organism>
<reference evidence="6" key="1">
    <citation type="submission" date="2019-12" db="EMBL/GenBank/DDBJ databases">
        <title>Complete genome of Terracaulis silvestris 0127_4.</title>
        <authorList>
            <person name="Vieira S."/>
            <person name="Riedel T."/>
            <person name="Sproer C."/>
            <person name="Pascual J."/>
            <person name="Boedeker C."/>
            <person name="Overmann J."/>
        </authorList>
    </citation>
    <scope>NUCLEOTIDE SEQUENCE [LARGE SCALE GENOMIC DNA]</scope>
    <source>
        <strain evidence="6">0127_4</strain>
    </source>
</reference>
<accession>A0A6I6MXP8</accession>
<dbReference type="InterPro" id="IPR003347">
    <property type="entry name" value="JmjC_dom"/>
</dbReference>
<dbReference type="GO" id="GO:0032453">
    <property type="term" value="F:histone H3K4 demethylase activity"/>
    <property type="evidence" value="ECO:0007669"/>
    <property type="project" value="TreeGrafter"/>
</dbReference>
<dbReference type="PROSITE" id="PS51184">
    <property type="entry name" value="JMJC"/>
    <property type="match status" value="1"/>
</dbReference>
<evidence type="ECO:0000313" key="6">
    <source>
        <dbReference type="Proteomes" id="UP000431269"/>
    </source>
</evidence>
<dbReference type="Gene3D" id="2.60.120.650">
    <property type="entry name" value="Cupin"/>
    <property type="match status" value="1"/>
</dbReference>
<feature type="domain" description="JmjC" evidence="4">
    <location>
        <begin position="101"/>
        <end position="244"/>
    </location>
</feature>
<dbReference type="PANTHER" id="PTHR13096">
    <property type="entry name" value="MINA53 MYC INDUCED NUCLEAR ANTIGEN"/>
    <property type="match status" value="1"/>
</dbReference>
<dbReference type="AlphaFoldDB" id="A0A6I6MXP8"/>
<dbReference type="Pfam" id="PF08007">
    <property type="entry name" value="JmjC_2"/>
    <property type="match status" value="1"/>
</dbReference>
<dbReference type="GO" id="GO:0051864">
    <property type="term" value="F:histone H3K36 demethylase activity"/>
    <property type="evidence" value="ECO:0007669"/>
    <property type="project" value="TreeGrafter"/>
</dbReference>
<evidence type="ECO:0000259" key="4">
    <source>
        <dbReference type="PROSITE" id="PS51184"/>
    </source>
</evidence>
<evidence type="ECO:0000313" key="5">
    <source>
        <dbReference type="EMBL" id="QGZ96412.1"/>
    </source>
</evidence>
<dbReference type="Proteomes" id="UP000431269">
    <property type="component" value="Chromosome"/>
</dbReference>
<evidence type="ECO:0000256" key="3">
    <source>
        <dbReference type="ARBA" id="ARBA00023004"/>
    </source>
</evidence>
<keyword evidence="6" id="KW-1185">Reference proteome</keyword>
<protein>
    <submittedName>
        <fullName evidence="5">Cupin superfamily protein</fullName>
    </submittedName>
</protein>
<dbReference type="CDD" id="cd02208">
    <property type="entry name" value="cupin_RmlC-like"/>
    <property type="match status" value="1"/>
</dbReference>
<keyword evidence="3" id="KW-0408">Iron</keyword>
<comment type="cofactor">
    <cofactor evidence="1">
        <name>Fe(2+)</name>
        <dbReference type="ChEBI" id="CHEBI:29033"/>
    </cofactor>
</comment>
<dbReference type="RefSeq" id="WP_158767201.1">
    <property type="nucleotide sequence ID" value="NZ_CP047045.1"/>
</dbReference>
<dbReference type="SUPFAM" id="SSF51197">
    <property type="entry name" value="Clavaminate synthase-like"/>
    <property type="match status" value="1"/>
</dbReference>